<proteinExistence type="predicted"/>
<name>A0A4Y2K9G6_ARAVE</name>
<evidence type="ECO:0008006" key="3">
    <source>
        <dbReference type="Google" id="ProtNLM"/>
    </source>
</evidence>
<evidence type="ECO:0000313" key="1">
    <source>
        <dbReference type="EMBL" id="GBM98345.1"/>
    </source>
</evidence>
<accession>A0A4Y2K9G6</accession>
<dbReference type="InterPro" id="IPR032675">
    <property type="entry name" value="LRR_dom_sf"/>
</dbReference>
<dbReference type="Gene3D" id="3.80.10.10">
    <property type="entry name" value="Ribonuclease Inhibitor"/>
    <property type="match status" value="1"/>
</dbReference>
<organism evidence="1 2">
    <name type="scientific">Araneus ventricosus</name>
    <name type="common">Orbweaver spider</name>
    <name type="synonym">Epeira ventricosa</name>
    <dbReference type="NCBI Taxonomy" id="182803"/>
    <lineage>
        <taxon>Eukaryota</taxon>
        <taxon>Metazoa</taxon>
        <taxon>Ecdysozoa</taxon>
        <taxon>Arthropoda</taxon>
        <taxon>Chelicerata</taxon>
        <taxon>Arachnida</taxon>
        <taxon>Araneae</taxon>
        <taxon>Araneomorphae</taxon>
        <taxon>Entelegynae</taxon>
        <taxon>Araneoidea</taxon>
        <taxon>Araneidae</taxon>
        <taxon>Araneus</taxon>
    </lineage>
</organism>
<dbReference type="SUPFAM" id="SSF52047">
    <property type="entry name" value="RNI-like"/>
    <property type="match status" value="1"/>
</dbReference>
<dbReference type="OrthoDB" id="6418267at2759"/>
<reference evidence="1 2" key="1">
    <citation type="journal article" date="2019" name="Sci. Rep.">
        <title>Orb-weaving spider Araneus ventricosus genome elucidates the spidroin gene catalogue.</title>
        <authorList>
            <person name="Kono N."/>
            <person name="Nakamura H."/>
            <person name="Ohtoshi R."/>
            <person name="Moran D.A.P."/>
            <person name="Shinohara A."/>
            <person name="Yoshida Y."/>
            <person name="Fujiwara M."/>
            <person name="Mori M."/>
            <person name="Tomita M."/>
            <person name="Arakawa K."/>
        </authorList>
    </citation>
    <scope>NUCLEOTIDE SEQUENCE [LARGE SCALE GENOMIC DNA]</scope>
</reference>
<keyword evidence="2" id="KW-1185">Reference proteome</keyword>
<sequence length="487" mass="56480">MTPPSLYNMCLQKTVSLLKERKWMTTPQNSFLRVPPRIIDDLITTSLDLPDSDNPKTVRMRLLLESGRIQHLDLAGFMMDNDQDVLLTTLSEDCCRLLKSMNIPQWIKPHKIEPVLEICYNLECIHSEIEFDLNALRNNEKLRILKLHLSENSVFNMLDRKSIDFYRSLQYLEVFALCSKADYFTAWRAVSTILENCPNLVSVGYADTSLAMRDIYRKKNGRYCQFSLKRCVWGSKYWSRRNILRYPTDKLIFPNLIQTLVSSCQLIEELLMKVPNEDCLQYLAGLKNLTLLNIDFRICYDDCMSSFNSMLAQLGPQLKHIFIQNLRNTTVDVIVNNCPNLISLRIEGPAVISDTAASSDISMQHLQRFRLSKNDPRVILFFLSNSPHLKEIYLDSAEGLNDSLLRKILERNSLSELEIASIYCCSLLRGVRLFLQTAVSLKKASFIPIDKIVSDISHELHRNIEICSFYDLKKMEFFQRKFDSCEF</sequence>
<comment type="caution">
    <text evidence="1">The sequence shown here is derived from an EMBL/GenBank/DDBJ whole genome shotgun (WGS) entry which is preliminary data.</text>
</comment>
<dbReference type="AlphaFoldDB" id="A0A4Y2K9G6"/>
<protein>
    <recommendedName>
        <fullName evidence="3">F-box domain-containing protein</fullName>
    </recommendedName>
</protein>
<dbReference type="Proteomes" id="UP000499080">
    <property type="component" value="Unassembled WGS sequence"/>
</dbReference>
<dbReference type="EMBL" id="BGPR01004315">
    <property type="protein sequence ID" value="GBM98345.1"/>
    <property type="molecule type" value="Genomic_DNA"/>
</dbReference>
<gene>
    <name evidence="1" type="ORF">AVEN_46644_1</name>
</gene>
<evidence type="ECO:0000313" key="2">
    <source>
        <dbReference type="Proteomes" id="UP000499080"/>
    </source>
</evidence>